<reference evidence="2 3" key="1">
    <citation type="submission" date="2024-06" db="EMBL/GenBank/DDBJ databases">
        <title>The Natural Products Discovery Center: Release of the First 8490 Sequenced Strains for Exploring Actinobacteria Biosynthetic Diversity.</title>
        <authorList>
            <person name="Kalkreuter E."/>
            <person name="Kautsar S.A."/>
            <person name="Yang D."/>
            <person name="Bader C.D."/>
            <person name="Teijaro C.N."/>
            <person name="Fluegel L."/>
            <person name="Davis C.M."/>
            <person name="Simpson J.R."/>
            <person name="Lauterbach L."/>
            <person name="Steele A.D."/>
            <person name="Gui C."/>
            <person name="Meng S."/>
            <person name="Li G."/>
            <person name="Viehrig K."/>
            <person name="Ye F."/>
            <person name="Su P."/>
            <person name="Kiefer A.F."/>
            <person name="Nichols A."/>
            <person name="Cepeda A.J."/>
            <person name="Yan W."/>
            <person name="Fan B."/>
            <person name="Jiang Y."/>
            <person name="Adhikari A."/>
            <person name="Zheng C.-J."/>
            <person name="Schuster L."/>
            <person name="Cowan T.M."/>
            <person name="Smanski M.J."/>
            <person name="Chevrette M.G."/>
            <person name="De Carvalho L.P.S."/>
            <person name="Shen B."/>
        </authorList>
    </citation>
    <scope>NUCLEOTIDE SEQUENCE [LARGE SCALE GENOMIC DNA]</scope>
    <source>
        <strain evidence="2 3">NPDC048117</strain>
    </source>
</reference>
<dbReference type="PANTHER" id="PTHR42305:SF1">
    <property type="entry name" value="MEMBRANE PROTEIN RV1733C-RELATED"/>
    <property type="match status" value="1"/>
</dbReference>
<dbReference type="Proteomes" id="UP001551584">
    <property type="component" value="Unassembled WGS sequence"/>
</dbReference>
<keyword evidence="1" id="KW-0812">Transmembrane</keyword>
<feature type="transmembrane region" description="Helical" evidence="1">
    <location>
        <begin position="21"/>
        <end position="45"/>
    </location>
</feature>
<proteinExistence type="predicted"/>
<name>A0ABV3EHW1_9ACTN</name>
<evidence type="ECO:0008006" key="4">
    <source>
        <dbReference type="Google" id="ProtNLM"/>
    </source>
</evidence>
<gene>
    <name evidence="2" type="ORF">AB0D95_00405</name>
</gene>
<keyword evidence="1" id="KW-1133">Transmembrane helix</keyword>
<dbReference type="InterPro" id="IPR039708">
    <property type="entry name" value="MT1774/Rv1733c-like"/>
</dbReference>
<evidence type="ECO:0000313" key="2">
    <source>
        <dbReference type="EMBL" id="MEU9575760.1"/>
    </source>
</evidence>
<organism evidence="2 3">
    <name type="scientific">Streptomyces chilikensis</name>
    <dbReference type="NCBI Taxonomy" id="1194079"/>
    <lineage>
        <taxon>Bacteria</taxon>
        <taxon>Bacillati</taxon>
        <taxon>Actinomycetota</taxon>
        <taxon>Actinomycetes</taxon>
        <taxon>Kitasatosporales</taxon>
        <taxon>Streptomycetaceae</taxon>
        <taxon>Streptomyces</taxon>
    </lineage>
</organism>
<sequence>MGAIRGIWRWRGNPLRRTTDLVEAWAALVALLLMAFGAPLAGLLAGSAAHDALTRTARQQLAVRHRVTATVLDASTAVVPVPAGTRAAEEHDGRRRVLAAWTAPDGTGRRAHTWTNLRDPEPGRRFTVWTDVRGRPVARPLDGGEAALQAGLAGIGAALLTIAIAESARRVTLRRLTLRRHRRLDRAWERAGPDWGRTGTGS</sequence>
<dbReference type="PANTHER" id="PTHR42305">
    <property type="entry name" value="MEMBRANE PROTEIN RV1733C-RELATED"/>
    <property type="match status" value="1"/>
</dbReference>
<protein>
    <recommendedName>
        <fullName evidence="4">Integral membrane protein</fullName>
    </recommendedName>
</protein>
<dbReference type="EMBL" id="JBEZNA010000001">
    <property type="protein sequence ID" value="MEU9575760.1"/>
    <property type="molecule type" value="Genomic_DNA"/>
</dbReference>
<evidence type="ECO:0000313" key="3">
    <source>
        <dbReference type="Proteomes" id="UP001551584"/>
    </source>
</evidence>
<feature type="transmembrane region" description="Helical" evidence="1">
    <location>
        <begin position="146"/>
        <end position="165"/>
    </location>
</feature>
<evidence type="ECO:0000256" key="1">
    <source>
        <dbReference type="SAM" id="Phobius"/>
    </source>
</evidence>
<keyword evidence="3" id="KW-1185">Reference proteome</keyword>
<accession>A0ABV3EHW1</accession>
<comment type="caution">
    <text evidence="2">The sequence shown here is derived from an EMBL/GenBank/DDBJ whole genome shotgun (WGS) entry which is preliminary data.</text>
</comment>
<dbReference type="RefSeq" id="WP_359267723.1">
    <property type="nucleotide sequence ID" value="NZ_JBEZNA010000001.1"/>
</dbReference>
<keyword evidence="1" id="KW-0472">Membrane</keyword>